<evidence type="ECO:0000256" key="3">
    <source>
        <dbReference type="ARBA" id="ARBA00022448"/>
    </source>
</evidence>
<evidence type="ECO:0000313" key="11">
    <source>
        <dbReference type="Proteomes" id="UP000572212"/>
    </source>
</evidence>
<gene>
    <name evidence="10" type="ORF">GGQ92_001107</name>
</gene>
<reference evidence="10 11" key="1">
    <citation type="submission" date="2020-08" db="EMBL/GenBank/DDBJ databases">
        <title>Genomic Encyclopedia of Type Strains, Phase IV (KMG-IV): sequencing the most valuable type-strain genomes for metagenomic binning, comparative biology and taxonomic classification.</title>
        <authorList>
            <person name="Goeker M."/>
        </authorList>
    </citation>
    <scope>NUCLEOTIDE SEQUENCE [LARGE SCALE GENOMIC DNA]</scope>
    <source>
        <strain evidence="10 11">DSM 11805</strain>
    </source>
</reference>
<keyword evidence="4 8" id="KW-0812">Transmembrane</keyword>
<evidence type="ECO:0000256" key="8">
    <source>
        <dbReference type="RuleBase" id="RU363032"/>
    </source>
</evidence>
<proteinExistence type="inferred from homology"/>
<evidence type="ECO:0000256" key="1">
    <source>
        <dbReference type="ARBA" id="ARBA00004651"/>
    </source>
</evidence>
<evidence type="ECO:0000256" key="5">
    <source>
        <dbReference type="ARBA" id="ARBA00022970"/>
    </source>
</evidence>
<keyword evidence="11" id="KW-1185">Reference proteome</keyword>
<feature type="transmembrane region" description="Helical" evidence="8">
    <location>
        <begin position="53"/>
        <end position="71"/>
    </location>
</feature>
<evidence type="ECO:0000256" key="6">
    <source>
        <dbReference type="ARBA" id="ARBA00022989"/>
    </source>
</evidence>
<feature type="transmembrane region" description="Helical" evidence="8">
    <location>
        <begin position="25"/>
        <end position="46"/>
    </location>
</feature>
<dbReference type="AlphaFoldDB" id="A0A841RN00"/>
<dbReference type="SUPFAM" id="SSF161098">
    <property type="entry name" value="MetI-like"/>
    <property type="match status" value="1"/>
</dbReference>
<evidence type="ECO:0000259" key="9">
    <source>
        <dbReference type="PROSITE" id="PS50928"/>
    </source>
</evidence>
<evidence type="ECO:0000256" key="4">
    <source>
        <dbReference type="ARBA" id="ARBA00022692"/>
    </source>
</evidence>
<feature type="transmembrane region" description="Helical" evidence="8">
    <location>
        <begin position="183"/>
        <end position="202"/>
    </location>
</feature>
<protein>
    <submittedName>
        <fullName evidence="10">Osmoprotectant transport system permease protein</fullName>
    </submittedName>
</protein>
<comment type="subcellular location">
    <subcellularLocation>
        <location evidence="1 8">Cell membrane</location>
        <topology evidence="1 8">Multi-pass membrane protein</topology>
    </subcellularLocation>
</comment>
<dbReference type="CDD" id="cd06261">
    <property type="entry name" value="TM_PBP2"/>
    <property type="match status" value="1"/>
</dbReference>
<keyword evidence="7 8" id="KW-0472">Membrane</keyword>
<dbReference type="InterPro" id="IPR000515">
    <property type="entry name" value="MetI-like"/>
</dbReference>
<sequence>MNGLIEFFQYLGKNWADLLALTFEHIVMVVIGMGIALVIGILLGIISSKNERLASIILAVANLIQVFPSLALLTVLMLFFGLGSSTVVIALVLYSLLPIIRNTYVGLKEVDASTTQAGTGLGMNTWQVLFKVQLPLSVPFLLAGVRIAMVISIGVAALAPFIGGGGLGTTIYSGINLRDPMQIYSGALVAAALAILADYLLGKAQKKFDKSKA</sequence>
<evidence type="ECO:0000256" key="2">
    <source>
        <dbReference type="ARBA" id="ARBA00007069"/>
    </source>
</evidence>
<dbReference type="Pfam" id="PF00528">
    <property type="entry name" value="BPD_transp_1"/>
    <property type="match status" value="1"/>
</dbReference>
<keyword evidence="6 8" id="KW-1133">Transmembrane helix</keyword>
<dbReference type="GO" id="GO:0006865">
    <property type="term" value="P:amino acid transport"/>
    <property type="evidence" value="ECO:0007669"/>
    <property type="project" value="UniProtKB-KW"/>
</dbReference>
<dbReference type="FunFam" id="1.10.3720.10:FF:000001">
    <property type="entry name" value="Glycine betaine ABC transporter, permease"/>
    <property type="match status" value="1"/>
</dbReference>
<dbReference type="PANTHER" id="PTHR30177:SF4">
    <property type="entry name" value="OSMOPROTECTANT IMPORT PERMEASE PROTEIN OSMW"/>
    <property type="match status" value="1"/>
</dbReference>
<dbReference type="GO" id="GO:0055085">
    <property type="term" value="P:transmembrane transport"/>
    <property type="evidence" value="ECO:0007669"/>
    <property type="project" value="InterPro"/>
</dbReference>
<accession>A0A841RN00</accession>
<evidence type="ECO:0000256" key="7">
    <source>
        <dbReference type="ARBA" id="ARBA00023136"/>
    </source>
</evidence>
<comment type="similarity">
    <text evidence="2">Belongs to the binding-protein-dependent transport system permease family. CysTW subfamily.</text>
</comment>
<organism evidence="10 11">
    <name type="scientific">Gracilibacillus halotolerans</name>
    <dbReference type="NCBI Taxonomy" id="74386"/>
    <lineage>
        <taxon>Bacteria</taxon>
        <taxon>Bacillati</taxon>
        <taxon>Bacillota</taxon>
        <taxon>Bacilli</taxon>
        <taxon>Bacillales</taxon>
        <taxon>Bacillaceae</taxon>
        <taxon>Gracilibacillus</taxon>
    </lineage>
</organism>
<dbReference type="Gene3D" id="1.10.3720.10">
    <property type="entry name" value="MetI-like"/>
    <property type="match status" value="1"/>
</dbReference>
<dbReference type="RefSeq" id="WP_184245439.1">
    <property type="nucleotide sequence ID" value="NZ_BAAACU010000058.1"/>
</dbReference>
<feature type="transmembrane region" description="Helical" evidence="8">
    <location>
        <begin position="77"/>
        <end position="97"/>
    </location>
</feature>
<dbReference type="GO" id="GO:0031460">
    <property type="term" value="P:glycine betaine transport"/>
    <property type="evidence" value="ECO:0007669"/>
    <property type="project" value="TreeGrafter"/>
</dbReference>
<keyword evidence="5" id="KW-0029">Amino-acid transport</keyword>
<dbReference type="Proteomes" id="UP000572212">
    <property type="component" value="Unassembled WGS sequence"/>
</dbReference>
<dbReference type="PANTHER" id="PTHR30177">
    <property type="entry name" value="GLYCINE BETAINE/L-PROLINE TRANSPORT SYSTEM PERMEASE PROTEIN PROW"/>
    <property type="match status" value="1"/>
</dbReference>
<feature type="domain" description="ABC transmembrane type-1" evidence="9">
    <location>
        <begin position="22"/>
        <end position="201"/>
    </location>
</feature>
<evidence type="ECO:0000313" key="10">
    <source>
        <dbReference type="EMBL" id="MBB6512324.1"/>
    </source>
</evidence>
<name>A0A841RN00_9BACI</name>
<feature type="transmembrane region" description="Helical" evidence="8">
    <location>
        <begin position="140"/>
        <end position="163"/>
    </location>
</feature>
<comment type="caution">
    <text evidence="10">The sequence shown here is derived from an EMBL/GenBank/DDBJ whole genome shotgun (WGS) entry which is preliminary data.</text>
</comment>
<dbReference type="InterPro" id="IPR051204">
    <property type="entry name" value="ABC_transp_perm/SBD"/>
</dbReference>
<dbReference type="PROSITE" id="PS50928">
    <property type="entry name" value="ABC_TM1"/>
    <property type="match status" value="1"/>
</dbReference>
<keyword evidence="3 8" id="KW-0813">Transport</keyword>
<dbReference type="InterPro" id="IPR035906">
    <property type="entry name" value="MetI-like_sf"/>
</dbReference>
<dbReference type="EMBL" id="JACHON010000003">
    <property type="protein sequence ID" value="MBB6512324.1"/>
    <property type="molecule type" value="Genomic_DNA"/>
</dbReference>
<dbReference type="GO" id="GO:0005886">
    <property type="term" value="C:plasma membrane"/>
    <property type="evidence" value="ECO:0007669"/>
    <property type="project" value="UniProtKB-SubCell"/>
</dbReference>